<keyword evidence="3" id="KW-1185">Reference proteome</keyword>
<gene>
    <name evidence="2" type="ORF">ISALK_03355</name>
</gene>
<keyword evidence="1" id="KW-0472">Membrane</keyword>
<comment type="caution">
    <text evidence="2">The sequence shown here is derived from an EMBL/GenBank/DDBJ whole genome shotgun (WGS) entry which is preliminary data.</text>
</comment>
<reference evidence="2 3" key="1">
    <citation type="submission" date="2019-04" db="EMBL/GenBank/DDBJ databases">
        <title>Isachenkonia alkalipeptolytica gen. nov. sp. nov. a new anaerobic, alkiliphilic organothrophic bacterium capable to reduce synthesized ferrihydrite isolated from a soda lake.</title>
        <authorList>
            <person name="Toshchakov S.V."/>
            <person name="Zavarzina D.G."/>
            <person name="Zhilina T.N."/>
            <person name="Kostrikina N.A."/>
            <person name="Kublanov I.V."/>
        </authorList>
    </citation>
    <scope>NUCLEOTIDE SEQUENCE [LARGE SCALE GENOMIC DNA]</scope>
    <source>
        <strain evidence="2 3">Z-1701</strain>
    </source>
</reference>
<dbReference type="Proteomes" id="UP000449710">
    <property type="component" value="Unassembled WGS sequence"/>
</dbReference>
<sequence length="299" mass="33500">MFLKITNNQKGVTLVEIIVALAILTIVLGLVFSIFGFGNRSFSRGNVQYAVQSEARLVSDYVQQNVRNATYLEVLSKDEAIEDMDEEDDSIFEYIIFDPIERRMVHWKMNGDDFSIYRSLGQSVASLSFLAQNETTLKIQVVDVDGEGQEGGLNIYSTSSEFALSNLSLDESEIKGGESYDVAIKFSTDPSELGFLSRLQDPDQQDPGTEATKVTEISGKQTQNKYEFTVTFSRDIKSVDQYPDGTSLAGFEPEDNFFTAEGEISNNTPYKVVVTDINNNTVTANIWRTGNNNWHYENL</sequence>
<dbReference type="InterPro" id="IPR012902">
    <property type="entry name" value="N_methyl_site"/>
</dbReference>
<dbReference type="Pfam" id="PF07963">
    <property type="entry name" value="N_methyl"/>
    <property type="match status" value="1"/>
</dbReference>
<name>A0AA43XIQ7_9CLOT</name>
<evidence type="ECO:0000313" key="2">
    <source>
        <dbReference type="EMBL" id="NBG87528.1"/>
    </source>
</evidence>
<feature type="transmembrane region" description="Helical" evidence="1">
    <location>
        <begin position="12"/>
        <end position="37"/>
    </location>
</feature>
<dbReference type="AlphaFoldDB" id="A0AA43XIQ7"/>
<organism evidence="2 3">
    <name type="scientific">Isachenkonia alkalipeptolytica</name>
    <dbReference type="NCBI Taxonomy" id="2565777"/>
    <lineage>
        <taxon>Bacteria</taxon>
        <taxon>Bacillati</taxon>
        <taxon>Bacillota</taxon>
        <taxon>Clostridia</taxon>
        <taxon>Eubacteriales</taxon>
        <taxon>Clostridiaceae</taxon>
        <taxon>Isachenkonia</taxon>
    </lineage>
</organism>
<dbReference type="NCBIfam" id="TIGR02532">
    <property type="entry name" value="IV_pilin_GFxxxE"/>
    <property type="match status" value="1"/>
</dbReference>
<protein>
    <submittedName>
        <fullName evidence="2">Prepilin-type N-terminal cleavage/methylation domain-containing protein</fullName>
    </submittedName>
</protein>
<accession>A0AA43XIQ7</accession>
<evidence type="ECO:0000313" key="3">
    <source>
        <dbReference type="Proteomes" id="UP000449710"/>
    </source>
</evidence>
<dbReference type="EMBL" id="SUMG01000002">
    <property type="protein sequence ID" value="NBG87528.1"/>
    <property type="molecule type" value="Genomic_DNA"/>
</dbReference>
<dbReference type="PROSITE" id="PS00409">
    <property type="entry name" value="PROKAR_NTER_METHYL"/>
    <property type="match status" value="1"/>
</dbReference>
<evidence type="ECO:0000256" key="1">
    <source>
        <dbReference type="SAM" id="Phobius"/>
    </source>
</evidence>
<dbReference type="RefSeq" id="WP_160719012.1">
    <property type="nucleotide sequence ID" value="NZ_SUMG01000002.1"/>
</dbReference>
<proteinExistence type="predicted"/>
<keyword evidence="1" id="KW-0812">Transmembrane</keyword>
<keyword evidence="1" id="KW-1133">Transmembrane helix</keyword>